<dbReference type="AlphaFoldDB" id="A0A318QFT6"/>
<reference evidence="1 2" key="1">
    <citation type="submission" date="2017-07" db="EMBL/GenBank/DDBJ databases">
        <title>A draft genome sequence of Komagataeibacter oboediens LMG 18849.</title>
        <authorList>
            <person name="Skraban J."/>
            <person name="Cleenwerck I."/>
            <person name="Vandamme P."/>
            <person name="Trcek J."/>
        </authorList>
    </citation>
    <scope>NUCLEOTIDE SEQUENCE [LARGE SCALE GENOMIC DNA]</scope>
    <source>
        <strain evidence="1 2">LMG 18849</strain>
    </source>
</reference>
<dbReference type="EMBL" id="NKTX01000174">
    <property type="protein sequence ID" value="PYD77420.1"/>
    <property type="molecule type" value="Genomic_DNA"/>
</dbReference>
<dbReference type="Proteomes" id="UP000247417">
    <property type="component" value="Unassembled WGS sequence"/>
</dbReference>
<name>A0A318QFT6_9PROT</name>
<organism evidence="1 2">
    <name type="scientific">Komagataeibacter oboediens</name>
    <dbReference type="NCBI Taxonomy" id="65958"/>
    <lineage>
        <taxon>Bacteria</taxon>
        <taxon>Pseudomonadati</taxon>
        <taxon>Pseudomonadota</taxon>
        <taxon>Alphaproteobacteria</taxon>
        <taxon>Acetobacterales</taxon>
        <taxon>Acetobacteraceae</taxon>
        <taxon>Komagataeibacter</taxon>
    </lineage>
</organism>
<evidence type="ECO:0000313" key="1">
    <source>
        <dbReference type="EMBL" id="PYD77420.1"/>
    </source>
</evidence>
<dbReference type="RefSeq" id="WP_019086781.1">
    <property type="nucleotide sequence ID" value="NZ_NKTX01000174.1"/>
</dbReference>
<proteinExistence type="predicted"/>
<sequence>MSVEEFFSVYDAALKAAGSPSESSVMRAAGVGIDTMRNARRRTTAPDLLAVVKIAHTLNVPPFEFLKPLGLTPNMLFSPAPDQSGGDVAHDRFEVLLLKIWRAMSQEERLGLMALLKARIDTNAA</sequence>
<comment type="caution">
    <text evidence="1">The sequence shown here is derived from an EMBL/GenBank/DDBJ whole genome shotgun (WGS) entry which is preliminary data.</text>
</comment>
<protein>
    <submittedName>
        <fullName evidence="1">Uncharacterized protein</fullName>
    </submittedName>
</protein>
<dbReference type="OrthoDB" id="7270142at2"/>
<evidence type="ECO:0000313" key="2">
    <source>
        <dbReference type="Proteomes" id="UP000247417"/>
    </source>
</evidence>
<accession>A0A318QFT6</accession>
<gene>
    <name evidence="1" type="ORF">CFR80_17930</name>
</gene>